<keyword evidence="1" id="KW-0472">Membrane</keyword>
<keyword evidence="1" id="KW-0812">Transmembrane</keyword>
<name>A0A0E9SJJ9_ANGAN</name>
<sequence>MSLCESEFSGDFQFIYLFFLLVLRLLTMNSSLTLKHWQ</sequence>
<organism evidence="2">
    <name type="scientific">Anguilla anguilla</name>
    <name type="common">European freshwater eel</name>
    <name type="synonym">Muraena anguilla</name>
    <dbReference type="NCBI Taxonomy" id="7936"/>
    <lineage>
        <taxon>Eukaryota</taxon>
        <taxon>Metazoa</taxon>
        <taxon>Chordata</taxon>
        <taxon>Craniata</taxon>
        <taxon>Vertebrata</taxon>
        <taxon>Euteleostomi</taxon>
        <taxon>Actinopterygii</taxon>
        <taxon>Neopterygii</taxon>
        <taxon>Teleostei</taxon>
        <taxon>Anguilliformes</taxon>
        <taxon>Anguillidae</taxon>
        <taxon>Anguilla</taxon>
    </lineage>
</organism>
<keyword evidence="1" id="KW-1133">Transmembrane helix</keyword>
<evidence type="ECO:0000313" key="2">
    <source>
        <dbReference type="EMBL" id="JAH41564.1"/>
    </source>
</evidence>
<protein>
    <submittedName>
        <fullName evidence="2">Uncharacterized protein</fullName>
    </submittedName>
</protein>
<reference evidence="2" key="1">
    <citation type="submission" date="2014-11" db="EMBL/GenBank/DDBJ databases">
        <authorList>
            <person name="Amaro Gonzalez C."/>
        </authorList>
    </citation>
    <scope>NUCLEOTIDE SEQUENCE</scope>
</reference>
<dbReference type="AlphaFoldDB" id="A0A0E9SJJ9"/>
<accession>A0A0E9SJJ9</accession>
<feature type="transmembrane region" description="Helical" evidence="1">
    <location>
        <begin position="12"/>
        <end position="34"/>
    </location>
</feature>
<dbReference type="EMBL" id="GBXM01067013">
    <property type="protein sequence ID" value="JAH41564.1"/>
    <property type="molecule type" value="Transcribed_RNA"/>
</dbReference>
<evidence type="ECO:0000256" key="1">
    <source>
        <dbReference type="SAM" id="Phobius"/>
    </source>
</evidence>
<reference evidence="2" key="2">
    <citation type="journal article" date="2015" name="Fish Shellfish Immunol.">
        <title>Early steps in the European eel (Anguilla anguilla)-Vibrio vulnificus interaction in the gills: Role of the RtxA13 toxin.</title>
        <authorList>
            <person name="Callol A."/>
            <person name="Pajuelo D."/>
            <person name="Ebbesson L."/>
            <person name="Teles M."/>
            <person name="MacKenzie S."/>
            <person name="Amaro C."/>
        </authorList>
    </citation>
    <scope>NUCLEOTIDE SEQUENCE</scope>
</reference>
<proteinExistence type="predicted"/>